<organism evidence="3 4">
    <name type="scientific">Nocardioides exalbidus</name>
    <dbReference type="NCBI Taxonomy" id="402596"/>
    <lineage>
        <taxon>Bacteria</taxon>
        <taxon>Bacillati</taxon>
        <taxon>Actinomycetota</taxon>
        <taxon>Actinomycetes</taxon>
        <taxon>Propionibacteriales</taxon>
        <taxon>Nocardioidaceae</taxon>
        <taxon>Nocardioides</taxon>
    </lineage>
</organism>
<accession>A0A1H4JR88</accession>
<evidence type="ECO:0000256" key="1">
    <source>
        <dbReference type="SAM" id="MobiDB-lite"/>
    </source>
</evidence>
<dbReference type="AlphaFoldDB" id="A0A1H4JR88"/>
<name>A0A1H4JR88_9ACTN</name>
<feature type="region of interest" description="Disordered" evidence="1">
    <location>
        <begin position="366"/>
        <end position="391"/>
    </location>
</feature>
<evidence type="ECO:0000256" key="2">
    <source>
        <dbReference type="SAM" id="SignalP"/>
    </source>
</evidence>
<dbReference type="SUPFAM" id="SSF82171">
    <property type="entry name" value="DPP6 N-terminal domain-like"/>
    <property type="match status" value="1"/>
</dbReference>
<evidence type="ECO:0000313" key="3">
    <source>
        <dbReference type="EMBL" id="SEB48248.1"/>
    </source>
</evidence>
<keyword evidence="4" id="KW-1185">Reference proteome</keyword>
<protein>
    <submittedName>
        <fullName evidence="3">Uncharacterized protein</fullName>
    </submittedName>
</protein>
<proteinExistence type="predicted"/>
<evidence type="ECO:0000313" key="4">
    <source>
        <dbReference type="Proteomes" id="UP000198742"/>
    </source>
</evidence>
<sequence length="502" mass="50927">MKPLSAALATVLTAVLAVVVLVSPPAQAGTASTLGVGSSPSIYVDPATGTAHVVWINTADHTLTYCRVPRGATSCSVTTSLPAPAGGPIGFPARATILRTSPSSLAVVMAIPETDKTYSWVSSNGDGAWLQAGVHGSVGQQVAAGPAFYNPVGWKGFVLGAGGRVWRTMGTDDASSTTHATLTGGGVIDFQVAPLPTGNQTIAVGNDGTTATLWRTPTGSDPRNQAGWGPATALGAMSNTRLGHGPSGVYLFGSSAAGQVVRKWDQASTSFGPPTVVANEAGHVNDVTVGPSGAVAAIWRRNEAAGGNRLQLALSPDGTSYGVTTIAREDSAMADMEVALSDNGGFAVWEGATTGATSQIRIADLSTVPDPVPPPTTPTTTPITPTPTTPTAATRTVTAKVAGGTVSLTVPNLCVPPGTKLVAKVDGKKGAGRKATFKKVVRVDFFSGKLLKKDRSAPFTQTLRIPRPKAGATYTVTAKVHVSVTRGKAATKKIAATVTTCG</sequence>
<reference evidence="4" key="1">
    <citation type="submission" date="2016-10" db="EMBL/GenBank/DDBJ databases">
        <authorList>
            <person name="Varghese N."/>
            <person name="Submissions S."/>
        </authorList>
    </citation>
    <scope>NUCLEOTIDE SEQUENCE [LARGE SCALE GENOMIC DNA]</scope>
    <source>
        <strain evidence="4">DSM 22017</strain>
    </source>
</reference>
<gene>
    <name evidence="3" type="ORF">SAMN04489844_0241</name>
</gene>
<dbReference type="Proteomes" id="UP000198742">
    <property type="component" value="Unassembled WGS sequence"/>
</dbReference>
<dbReference type="EMBL" id="FNRT01000002">
    <property type="protein sequence ID" value="SEB48248.1"/>
    <property type="molecule type" value="Genomic_DNA"/>
</dbReference>
<dbReference type="RefSeq" id="WP_090967483.1">
    <property type="nucleotide sequence ID" value="NZ_FNRT01000002.1"/>
</dbReference>
<dbReference type="OrthoDB" id="5958808at2"/>
<keyword evidence="2" id="KW-0732">Signal</keyword>
<feature type="signal peptide" evidence="2">
    <location>
        <begin position="1"/>
        <end position="28"/>
    </location>
</feature>
<feature type="chain" id="PRO_5011558845" evidence="2">
    <location>
        <begin position="29"/>
        <end position="502"/>
    </location>
</feature>